<sequence length="261" mass="28863">MKAHAVQLEQAWEDKEANYEKATRLLASADVNSGDLIVLPETFPTCFSMNVSLTTADEPEKTEGFLADLARKHQGWVTAGMTIPSDSSEKGHNVSVTFSPEGERIGFYAKTHPAAIFNEQESYEAGNEVTTFPIAGFSACPFICYDLRFPEIFRIGTRKGANLFTVIANWPSVRIEHWVTLLRARAIENLAYVVGVNRTGNDPALEYCGRTLIVDPHGKILADAGDAETVISAELDLDAVENWRKQFPTLEHARDDFAPRG</sequence>
<dbReference type="PANTHER" id="PTHR23088:SF27">
    <property type="entry name" value="DEAMINATED GLUTATHIONE AMIDASE"/>
    <property type="match status" value="1"/>
</dbReference>
<dbReference type="PANTHER" id="PTHR23088">
    <property type="entry name" value="NITRILASE-RELATED"/>
    <property type="match status" value="1"/>
</dbReference>
<evidence type="ECO:0000259" key="1">
    <source>
        <dbReference type="PROSITE" id="PS50263"/>
    </source>
</evidence>
<proteinExistence type="predicted"/>
<dbReference type="Gene3D" id="3.60.110.10">
    <property type="entry name" value="Carbon-nitrogen hydrolase"/>
    <property type="match status" value="1"/>
</dbReference>
<accession>A0A381VUF2</accession>
<dbReference type="InterPro" id="IPR003010">
    <property type="entry name" value="C-N_Hydrolase"/>
</dbReference>
<evidence type="ECO:0000313" key="2">
    <source>
        <dbReference type="EMBL" id="SVA43904.1"/>
    </source>
</evidence>
<dbReference type="CDD" id="cd07583">
    <property type="entry name" value="nitrilase_5"/>
    <property type="match status" value="1"/>
</dbReference>
<dbReference type="InterPro" id="IPR036526">
    <property type="entry name" value="C-N_Hydrolase_sf"/>
</dbReference>
<dbReference type="Pfam" id="PF00795">
    <property type="entry name" value="CN_hydrolase"/>
    <property type="match status" value="1"/>
</dbReference>
<feature type="domain" description="CN hydrolase" evidence="1">
    <location>
        <begin position="1"/>
        <end position="237"/>
    </location>
</feature>
<dbReference type="PROSITE" id="PS50263">
    <property type="entry name" value="CN_HYDROLASE"/>
    <property type="match status" value="1"/>
</dbReference>
<reference evidence="2" key="1">
    <citation type="submission" date="2018-05" db="EMBL/GenBank/DDBJ databases">
        <authorList>
            <person name="Lanie J.A."/>
            <person name="Ng W.-L."/>
            <person name="Kazmierczak K.M."/>
            <person name="Andrzejewski T.M."/>
            <person name="Davidsen T.M."/>
            <person name="Wayne K.J."/>
            <person name="Tettelin H."/>
            <person name="Glass J.I."/>
            <person name="Rusch D."/>
            <person name="Podicherti R."/>
            <person name="Tsui H.-C.T."/>
            <person name="Winkler M.E."/>
        </authorList>
    </citation>
    <scope>NUCLEOTIDE SEQUENCE</scope>
</reference>
<name>A0A381VUF2_9ZZZZ</name>
<gene>
    <name evidence="2" type="ORF">METZ01_LOCUS96758</name>
</gene>
<organism evidence="2">
    <name type="scientific">marine metagenome</name>
    <dbReference type="NCBI Taxonomy" id="408172"/>
    <lineage>
        <taxon>unclassified sequences</taxon>
        <taxon>metagenomes</taxon>
        <taxon>ecological metagenomes</taxon>
    </lineage>
</organism>
<dbReference type="SUPFAM" id="SSF56317">
    <property type="entry name" value="Carbon-nitrogen hydrolase"/>
    <property type="match status" value="1"/>
</dbReference>
<protein>
    <recommendedName>
        <fullName evidence="1">CN hydrolase domain-containing protein</fullName>
    </recommendedName>
</protein>
<dbReference type="AlphaFoldDB" id="A0A381VUF2"/>
<dbReference type="EMBL" id="UINC01009812">
    <property type="protein sequence ID" value="SVA43904.1"/>
    <property type="molecule type" value="Genomic_DNA"/>
</dbReference>